<comment type="subcellular location">
    <subcellularLocation>
        <location evidence="1">Nucleus</location>
    </subcellularLocation>
</comment>
<dbReference type="Pfam" id="PF11951">
    <property type="entry name" value="Fungal_trans_2"/>
    <property type="match status" value="1"/>
</dbReference>
<comment type="caution">
    <text evidence="4">The sequence shown here is derived from an EMBL/GenBank/DDBJ whole genome shotgun (WGS) entry which is preliminary data.</text>
</comment>
<dbReference type="PANTHER" id="PTHR37534:SF26">
    <property type="entry name" value="TRANSCRIPTION FACTOR, PUTATIVE-RELATED"/>
    <property type="match status" value="1"/>
</dbReference>
<dbReference type="InterPro" id="IPR021858">
    <property type="entry name" value="Fun_TF"/>
</dbReference>
<evidence type="ECO:0000313" key="5">
    <source>
        <dbReference type="Proteomes" id="UP000738349"/>
    </source>
</evidence>
<dbReference type="GO" id="GO:0045944">
    <property type="term" value="P:positive regulation of transcription by RNA polymerase II"/>
    <property type="evidence" value="ECO:0007669"/>
    <property type="project" value="TreeGrafter"/>
</dbReference>
<dbReference type="AlphaFoldDB" id="A0A9P9FF53"/>
<dbReference type="GO" id="GO:0000976">
    <property type="term" value="F:transcription cis-regulatory region binding"/>
    <property type="evidence" value="ECO:0007669"/>
    <property type="project" value="TreeGrafter"/>
</dbReference>
<dbReference type="OrthoDB" id="5213892at2759"/>
<dbReference type="CDD" id="cd00067">
    <property type="entry name" value="GAL4"/>
    <property type="match status" value="1"/>
</dbReference>
<proteinExistence type="predicted"/>
<evidence type="ECO:0000259" key="3">
    <source>
        <dbReference type="PROSITE" id="PS50048"/>
    </source>
</evidence>
<dbReference type="Proteomes" id="UP000738349">
    <property type="component" value="Unassembled WGS sequence"/>
</dbReference>
<dbReference type="Pfam" id="PF00172">
    <property type="entry name" value="Zn_clus"/>
    <property type="match status" value="1"/>
</dbReference>
<dbReference type="PANTHER" id="PTHR37534">
    <property type="entry name" value="TRANSCRIPTIONAL ACTIVATOR PROTEIN UGA3"/>
    <property type="match status" value="1"/>
</dbReference>
<name>A0A9P9FF53_9HYPO</name>
<dbReference type="Gene3D" id="4.10.240.10">
    <property type="entry name" value="Zn(2)-C6 fungal-type DNA-binding domain"/>
    <property type="match status" value="1"/>
</dbReference>
<keyword evidence="5" id="KW-1185">Reference proteome</keyword>
<dbReference type="EMBL" id="JAGMUV010000004">
    <property type="protein sequence ID" value="KAH7161177.1"/>
    <property type="molecule type" value="Genomic_DNA"/>
</dbReference>
<sequence length="502" mass="55899">MKQPMSRSTEGCWTCRIRHRKCDELRPVCKECSDRSISCHGYGPKPGWVDDPSQLDAELTRIKRAVNENFRRNKRLRKGRPSTPRELPGQFAVLDLAESAAPAPAPSDISPSQGMPYRESHLLIHYLDYIFPLQFPFYVDNPERGGRGWLFWLLMRNGPLNQAILTLSALHHHTKFSSRSEATERELIEYHTRALQALRQTLLQYQVEGFAASNERLIDFLGCGSSLVSFEIFRGGTSGWQPHLNALSMVVDRMVSSGLQAESGQQAKEADSVENAKNFLVALLLWFDLLACTSIGASPKISSYALWLGEGGIEMGPLMGCYNWTMKAIGDIGTLTSQLASGDLEVSAEALDVKDRLEAGLSQLDSAREPPIPRAHAVSRVFATAALVELYTIYPDLRTESFGVTEAVARVMESIRLLPERVSLRGLTWPICVAGSMAEGDQQSFFDTMMTRILATSGPGFSNCGTVHQVMKQCWEHRKKQPGTPWNWRDAMDDMGICALLV</sequence>
<evidence type="ECO:0000313" key="4">
    <source>
        <dbReference type="EMBL" id="KAH7161177.1"/>
    </source>
</evidence>
<dbReference type="SUPFAM" id="SSF57701">
    <property type="entry name" value="Zn2/Cys6 DNA-binding domain"/>
    <property type="match status" value="1"/>
</dbReference>
<evidence type="ECO:0000256" key="1">
    <source>
        <dbReference type="ARBA" id="ARBA00004123"/>
    </source>
</evidence>
<dbReference type="PROSITE" id="PS00463">
    <property type="entry name" value="ZN2_CY6_FUNGAL_1"/>
    <property type="match status" value="1"/>
</dbReference>
<dbReference type="InterPro" id="IPR036864">
    <property type="entry name" value="Zn2-C6_fun-type_DNA-bd_sf"/>
</dbReference>
<reference evidence="4" key="1">
    <citation type="journal article" date="2021" name="Nat. Commun.">
        <title>Genetic determinants of endophytism in the Arabidopsis root mycobiome.</title>
        <authorList>
            <person name="Mesny F."/>
            <person name="Miyauchi S."/>
            <person name="Thiergart T."/>
            <person name="Pickel B."/>
            <person name="Atanasova L."/>
            <person name="Karlsson M."/>
            <person name="Huettel B."/>
            <person name="Barry K.W."/>
            <person name="Haridas S."/>
            <person name="Chen C."/>
            <person name="Bauer D."/>
            <person name="Andreopoulos W."/>
            <person name="Pangilinan J."/>
            <person name="LaButti K."/>
            <person name="Riley R."/>
            <person name="Lipzen A."/>
            <person name="Clum A."/>
            <person name="Drula E."/>
            <person name="Henrissat B."/>
            <person name="Kohler A."/>
            <person name="Grigoriev I.V."/>
            <person name="Martin F.M."/>
            <person name="Hacquard S."/>
        </authorList>
    </citation>
    <scope>NUCLEOTIDE SEQUENCE</scope>
    <source>
        <strain evidence="4">MPI-CAGE-AT-0147</strain>
    </source>
</reference>
<feature type="domain" description="Zn(2)-C6 fungal-type" evidence="3">
    <location>
        <begin position="11"/>
        <end position="39"/>
    </location>
</feature>
<evidence type="ECO:0000256" key="2">
    <source>
        <dbReference type="ARBA" id="ARBA00023242"/>
    </source>
</evidence>
<dbReference type="PROSITE" id="PS50048">
    <property type="entry name" value="ZN2_CY6_FUNGAL_2"/>
    <property type="match status" value="1"/>
</dbReference>
<dbReference type="GO" id="GO:0008270">
    <property type="term" value="F:zinc ion binding"/>
    <property type="evidence" value="ECO:0007669"/>
    <property type="project" value="InterPro"/>
</dbReference>
<organism evidence="4 5">
    <name type="scientific">Dactylonectria macrodidyma</name>
    <dbReference type="NCBI Taxonomy" id="307937"/>
    <lineage>
        <taxon>Eukaryota</taxon>
        <taxon>Fungi</taxon>
        <taxon>Dikarya</taxon>
        <taxon>Ascomycota</taxon>
        <taxon>Pezizomycotina</taxon>
        <taxon>Sordariomycetes</taxon>
        <taxon>Hypocreomycetidae</taxon>
        <taxon>Hypocreales</taxon>
        <taxon>Nectriaceae</taxon>
        <taxon>Dactylonectria</taxon>
    </lineage>
</organism>
<accession>A0A9P9FF53</accession>
<dbReference type="SMART" id="SM00066">
    <property type="entry name" value="GAL4"/>
    <property type="match status" value="1"/>
</dbReference>
<dbReference type="GO" id="GO:0000981">
    <property type="term" value="F:DNA-binding transcription factor activity, RNA polymerase II-specific"/>
    <property type="evidence" value="ECO:0007669"/>
    <property type="project" value="InterPro"/>
</dbReference>
<keyword evidence="2" id="KW-0539">Nucleus</keyword>
<dbReference type="GO" id="GO:0005634">
    <property type="term" value="C:nucleus"/>
    <property type="evidence" value="ECO:0007669"/>
    <property type="project" value="UniProtKB-SubCell"/>
</dbReference>
<protein>
    <submittedName>
        <fullName evidence="4">Fungal-specific transcription factor domain-containing protein</fullName>
    </submittedName>
</protein>
<dbReference type="InterPro" id="IPR001138">
    <property type="entry name" value="Zn2Cys6_DnaBD"/>
</dbReference>
<gene>
    <name evidence="4" type="ORF">EDB81DRAFT_783998</name>
</gene>